<dbReference type="EC" id="2.3.2.31" evidence="2"/>
<reference evidence="11" key="1">
    <citation type="submission" date="2014-12" db="EMBL/GenBank/DDBJ databases">
        <title>Genome Sequence of Valsa Canker Pathogens Uncovers a Specific Adaption of Colonization on Woody Bark.</title>
        <authorList>
            <person name="Yin Z."/>
            <person name="Liu H."/>
            <person name="Gao X."/>
            <person name="Li Z."/>
            <person name="Song N."/>
            <person name="Ke X."/>
            <person name="Dai Q."/>
            <person name="Wu Y."/>
            <person name="Sun Y."/>
            <person name="Xu J.-R."/>
            <person name="Kang Z.K."/>
            <person name="Wang L."/>
            <person name="Huang L."/>
        </authorList>
    </citation>
    <scope>NUCLEOTIDE SEQUENCE [LARGE SCALE GENOMIC DNA]</scope>
    <source>
        <strain evidence="11">03-8</strain>
    </source>
</reference>
<accession>A0A194W361</accession>
<keyword evidence="7" id="KW-0833">Ubl conjugation pathway</keyword>
<keyword evidence="3" id="KW-0808">Transferase</keyword>
<keyword evidence="5" id="KW-0677">Repeat</keyword>
<evidence type="ECO:0000256" key="7">
    <source>
        <dbReference type="ARBA" id="ARBA00022786"/>
    </source>
</evidence>
<evidence type="ECO:0000256" key="6">
    <source>
        <dbReference type="ARBA" id="ARBA00022771"/>
    </source>
</evidence>
<evidence type="ECO:0000256" key="1">
    <source>
        <dbReference type="ARBA" id="ARBA00001798"/>
    </source>
</evidence>
<gene>
    <name evidence="11" type="ORF">VM1G_06430</name>
</gene>
<dbReference type="Gene3D" id="3.30.40.10">
    <property type="entry name" value="Zinc/RING finger domain, C3HC4 (zinc finger)"/>
    <property type="match status" value="1"/>
</dbReference>
<dbReference type="InterPro" id="IPR044066">
    <property type="entry name" value="TRIAD_supradom"/>
</dbReference>
<keyword evidence="8" id="KW-0862">Zinc</keyword>
<name>A0A194W361_CYTMA</name>
<organism evidence="11 12">
    <name type="scientific">Cytospora mali</name>
    <name type="common">Apple Valsa canker fungus</name>
    <name type="synonym">Valsa mali</name>
    <dbReference type="NCBI Taxonomy" id="578113"/>
    <lineage>
        <taxon>Eukaryota</taxon>
        <taxon>Fungi</taxon>
        <taxon>Dikarya</taxon>
        <taxon>Ascomycota</taxon>
        <taxon>Pezizomycotina</taxon>
        <taxon>Sordariomycetes</taxon>
        <taxon>Sordariomycetidae</taxon>
        <taxon>Diaporthales</taxon>
        <taxon>Cytosporaceae</taxon>
        <taxon>Cytospora</taxon>
    </lineage>
</organism>
<feature type="domain" description="RING-type" evidence="10">
    <location>
        <begin position="168"/>
        <end position="356"/>
    </location>
</feature>
<sequence>MDDNTARLIMQLQLEDLQELSSNSKGKQRAGEVNDFELALSYYKAELESSTSSALDRHMCMSIARAVHRDGNIITELKAQEDQAAADRILALRLQDGNIPSSRNNDGETHGSKCEANDVDDELLEKMKALYIFGPKDYNDPDAEMDHPESSAWAASRAKSGKRSKDTAKRQCVSCLDHFEFYDVTRAPCSHEYCRGCLNELFTRSLTDESLFPPRCCGQAIPAQANRLFLSLKLVGEFQAKKLEMDTPNRTYCHQPSCSKFIPPQFIGDDVGTCVRCRAKTCVICKGASHVGDCPEDPAVRDLLRVAAENGWQRCYSCHRLVDLRVGCYHMTCLCRAQFCYLCAAPWKTCQCPQWDDNRLLERANVVVNRNIGLNIIPEGEMARRVEQARQQLVDDHECQHGSWRRIGGPRDCEECGHTMPIWLNVCRQCNIMVCRRCRYNRL</sequence>
<dbReference type="InterPro" id="IPR017907">
    <property type="entry name" value="Znf_RING_CS"/>
</dbReference>
<evidence type="ECO:0000256" key="5">
    <source>
        <dbReference type="ARBA" id="ARBA00022737"/>
    </source>
</evidence>
<evidence type="ECO:0000256" key="3">
    <source>
        <dbReference type="ARBA" id="ARBA00022679"/>
    </source>
</evidence>
<dbReference type="CDD" id="cd22584">
    <property type="entry name" value="Rcat_RBR_unk"/>
    <property type="match status" value="1"/>
</dbReference>
<comment type="catalytic activity">
    <reaction evidence="1">
        <text>[E2 ubiquitin-conjugating enzyme]-S-ubiquitinyl-L-cysteine + [acceptor protein]-L-lysine = [E2 ubiquitin-conjugating enzyme]-L-cysteine + [acceptor protein]-N(6)-ubiquitinyl-L-lysine.</text>
        <dbReference type="EC" id="2.3.2.31"/>
    </reaction>
</comment>
<dbReference type="GO" id="GO:0061630">
    <property type="term" value="F:ubiquitin protein ligase activity"/>
    <property type="evidence" value="ECO:0007669"/>
    <property type="project" value="UniProtKB-EC"/>
</dbReference>
<dbReference type="OrthoDB" id="10009520at2759"/>
<dbReference type="PROSITE" id="PS00518">
    <property type="entry name" value="ZF_RING_1"/>
    <property type="match status" value="1"/>
</dbReference>
<protein>
    <recommendedName>
        <fullName evidence="2">RBR-type E3 ubiquitin transferase</fullName>
        <ecNumber evidence="2">2.3.2.31</ecNumber>
    </recommendedName>
</protein>
<dbReference type="PROSITE" id="PS51873">
    <property type="entry name" value="TRIAD"/>
    <property type="match status" value="1"/>
</dbReference>
<dbReference type="AlphaFoldDB" id="A0A194W361"/>
<dbReference type="Gene3D" id="1.20.120.1750">
    <property type="match status" value="1"/>
</dbReference>
<dbReference type="CDD" id="cd20335">
    <property type="entry name" value="BRcat_RBR"/>
    <property type="match status" value="1"/>
</dbReference>
<keyword evidence="12" id="KW-1185">Reference proteome</keyword>
<dbReference type="SUPFAM" id="SSF57850">
    <property type="entry name" value="RING/U-box"/>
    <property type="match status" value="2"/>
</dbReference>
<dbReference type="Pfam" id="PF01485">
    <property type="entry name" value="IBR"/>
    <property type="match status" value="1"/>
</dbReference>
<dbReference type="GO" id="GO:0008270">
    <property type="term" value="F:zinc ion binding"/>
    <property type="evidence" value="ECO:0007669"/>
    <property type="project" value="UniProtKB-KW"/>
</dbReference>
<evidence type="ECO:0000313" key="12">
    <source>
        <dbReference type="Proteomes" id="UP000078559"/>
    </source>
</evidence>
<evidence type="ECO:0000256" key="9">
    <source>
        <dbReference type="SAM" id="MobiDB-lite"/>
    </source>
</evidence>
<proteinExistence type="predicted"/>
<keyword evidence="6" id="KW-0863">Zinc-finger</keyword>
<evidence type="ECO:0000256" key="2">
    <source>
        <dbReference type="ARBA" id="ARBA00012251"/>
    </source>
</evidence>
<dbReference type="EMBL" id="CM003103">
    <property type="protein sequence ID" value="KUI70528.1"/>
    <property type="molecule type" value="Genomic_DNA"/>
</dbReference>
<dbReference type="Proteomes" id="UP000078559">
    <property type="component" value="Chromosome 6"/>
</dbReference>
<evidence type="ECO:0000259" key="10">
    <source>
        <dbReference type="PROSITE" id="PS51873"/>
    </source>
</evidence>
<dbReference type="GO" id="GO:0016567">
    <property type="term" value="P:protein ubiquitination"/>
    <property type="evidence" value="ECO:0007669"/>
    <property type="project" value="InterPro"/>
</dbReference>
<dbReference type="PANTHER" id="PTHR11685">
    <property type="entry name" value="RBR FAMILY RING FINGER AND IBR DOMAIN-CONTAINING"/>
    <property type="match status" value="1"/>
</dbReference>
<dbReference type="InterPro" id="IPR013083">
    <property type="entry name" value="Znf_RING/FYVE/PHD"/>
</dbReference>
<evidence type="ECO:0000256" key="8">
    <source>
        <dbReference type="ARBA" id="ARBA00022833"/>
    </source>
</evidence>
<dbReference type="InterPro" id="IPR002867">
    <property type="entry name" value="IBR_dom"/>
</dbReference>
<feature type="region of interest" description="Disordered" evidence="9">
    <location>
        <begin position="141"/>
        <end position="160"/>
    </location>
</feature>
<evidence type="ECO:0000256" key="4">
    <source>
        <dbReference type="ARBA" id="ARBA00022723"/>
    </source>
</evidence>
<evidence type="ECO:0000313" key="11">
    <source>
        <dbReference type="EMBL" id="KUI70528.1"/>
    </source>
</evidence>
<keyword evidence="4" id="KW-0479">Metal-binding</keyword>
<dbReference type="InterPro" id="IPR031127">
    <property type="entry name" value="E3_UB_ligase_RBR"/>
</dbReference>